<evidence type="ECO:0000256" key="6">
    <source>
        <dbReference type="ARBA" id="ARBA00023239"/>
    </source>
</evidence>
<dbReference type="InterPro" id="IPR036704">
    <property type="entry name" value="RraA/RraA-like_sf"/>
</dbReference>
<dbReference type="CDD" id="cd16841">
    <property type="entry name" value="RraA_family"/>
    <property type="match status" value="1"/>
</dbReference>
<evidence type="ECO:0000256" key="8">
    <source>
        <dbReference type="ARBA" id="ARBA00047973"/>
    </source>
</evidence>
<dbReference type="SUPFAM" id="SSF89562">
    <property type="entry name" value="RraA-like"/>
    <property type="match status" value="1"/>
</dbReference>
<dbReference type="EC" id="4.1.3.17" evidence="10"/>
<dbReference type="InterPro" id="IPR005493">
    <property type="entry name" value="RraA/RraA-like"/>
</dbReference>
<feature type="binding site" evidence="9">
    <location>
        <position position="98"/>
    </location>
    <ligand>
        <name>Mg(2+)</name>
        <dbReference type="ChEBI" id="CHEBI:18420"/>
    </ligand>
</feature>
<feature type="binding site" evidence="9">
    <location>
        <begin position="75"/>
        <end position="78"/>
    </location>
    <ligand>
        <name>substrate</name>
    </ligand>
</feature>
<reference evidence="11" key="1">
    <citation type="journal article" date="2014" name="Int. J. Syst. Evol. Microbiol.">
        <title>Complete genome sequence of Corynebacterium casei LMG S-19264T (=DSM 44701T), isolated from a smear-ripened cheese.</title>
        <authorList>
            <consortium name="US DOE Joint Genome Institute (JGI-PGF)"/>
            <person name="Walter F."/>
            <person name="Albersmeier A."/>
            <person name="Kalinowski J."/>
            <person name="Ruckert C."/>
        </authorList>
    </citation>
    <scope>NUCLEOTIDE SEQUENCE</scope>
    <source>
        <strain evidence="11">CGMCC 1.12153</strain>
    </source>
</reference>
<evidence type="ECO:0000256" key="7">
    <source>
        <dbReference type="ARBA" id="ARBA00025046"/>
    </source>
</evidence>
<comment type="subunit">
    <text evidence="4 10">Homotrimer.</text>
</comment>
<keyword evidence="12" id="KW-1185">Reference proteome</keyword>
<evidence type="ECO:0000256" key="1">
    <source>
        <dbReference type="ARBA" id="ARBA00001342"/>
    </source>
</evidence>
<evidence type="ECO:0000256" key="5">
    <source>
        <dbReference type="ARBA" id="ARBA00022723"/>
    </source>
</evidence>
<name>A0A917B0U5_HALAA</name>
<comment type="catalytic activity">
    <reaction evidence="1 10">
        <text>4-hydroxy-4-methyl-2-oxoglutarate = 2 pyruvate</text>
        <dbReference type="Rhea" id="RHEA:22748"/>
        <dbReference type="ChEBI" id="CHEBI:15361"/>
        <dbReference type="ChEBI" id="CHEBI:58276"/>
        <dbReference type="EC" id="4.1.3.17"/>
    </reaction>
</comment>
<dbReference type="NCBIfam" id="TIGR01935">
    <property type="entry name" value="NOT-MenG"/>
    <property type="match status" value="1"/>
</dbReference>
<evidence type="ECO:0000256" key="3">
    <source>
        <dbReference type="ARBA" id="ARBA00008621"/>
    </source>
</evidence>
<evidence type="ECO:0000256" key="4">
    <source>
        <dbReference type="ARBA" id="ARBA00011233"/>
    </source>
</evidence>
<dbReference type="RefSeq" id="WP_188375986.1">
    <property type="nucleotide sequence ID" value="NZ_BMEL01000001.1"/>
</dbReference>
<dbReference type="GO" id="GO:0051252">
    <property type="term" value="P:regulation of RNA metabolic process"/>
    <property type="evidence" value="ECO:0007669"/>
    <property type="project" value="InterPro"/>
</dbReference>
<keyword evidence="6 10" id="KW-0456">Lyase</keyword>
<comment type="function">
    <text evidence="7 10">Catalyzes the aldol cleavage of 4-hydroxy-4-methyl-2-oxoglutarate (HMG) into 2 molecules of pyruvate. Also contains a secondary oxaloacetate (OAA) decarboxylase activity due to the common pyruvate enolate transition state formed following C-C bond cleavage in the retro-aldol and decarboxylation reactions.</text>
</comment>
<dbReference type="AlphaFoldDB" id="A0A917B0U5"/>
<dbReference type="GO" id="GO:0047443">
    <property type="term" value="F:4-hydroxy-4-methyl-2-oxoglutarate aldolase activity"/>
    <property type="evidence" value="ECO:0007669"/>
    <property type="project" value="UniProtKB-EC"/>
</dbReference>
<dbReference type="GO" id="GO:0008428">
    <property type="term" value="F:ribonuclease inhibitor activity"/>
    <property type="evidence" value="ECO:0007669"/>
    <property type="project" value="InterPro"/>
</dbReference>
<dbReference type="NCBIfam" id="NF006875">
    <property type="entry name" value="PRK09372.1"/>
    <property type="match status" value="1"/>
</dbReference>
<proteinExistence type="inferred from homology"/>
<comment type="catalytic activity">
    <reaction evidence="8 10">
        <text>oxaloacetate + H(+) = pyruvate + CO2</text>
        <dbReference type="Rhea" id="RHEA:15641"/>
        <dbReference type="ChEBI" id="CHEBI:15361"/>
        <dbReference type="ChEBI" id="CHEBI:15378"/>
        <dbReference type="ChEBI" id="CHEBI:16452"/>
        <dbReference type="ChEBI" id="CHEBI:16526"/>
        <dbReference type="EC" id="4.1.1.112"/>
    </reaction>
</comment>
<comment type="cofactor">
    <cofactor evidence="9">
        <name>Mg(2+)</name>
        <dbReference type="ChEBI" id="CHEBI:18420"/>
    </cofactor>
</comment>
<evidence type="ECO:0000313" key="12">
    <source>
        <dbReference type="Proteomes" id="UP000660110"/>
    </source>
</evidence>
<organism evidence="11 12">
    <name type="scientific">Halobacillus andaensis</name>
    <dbReference type="NCBI Taxonomy" id="1176239"/>
    <lineage>
        <taxon>Bacteria</taxon>
        <taxon>Bacillati</taxon>
        <taxon>Bacillota</taxon>
        <taxon>Bacilli</taxon>
        <taxon>Bacillales</taxon>
        <taxon>Bacillaceae</taxon>
        <taxon>Halobacillus</taxon>
    </lineage>
</organism>
<evidence type="ECO:0000256" key="2">
    <source>
        <dbReference type="ARBA" id="ARBA00001968"/>
    </source>
</evidence>
<dbReference type="GO" id="GO:0008948">
    <property type="term" value="F:oxaloacetate decarboxylase activity"/>
    <property type="evidence" value="ECO:0007669"/>
    <property type="project" value="UniProtKB-EC"/>
</dbReference>
<dbReference type="PANTHER" id="PTHR33254:SF4">
    <property type="entry name" value="4-HYDROXY-4-METHYL-2-OXOGLUTARATE ALDOLASE 3-RELATED"/>
    <property type="match status" value="1"/>
</dbReference>
<gene>
    <name evidence="11" type="primary">rraA</name>
    <name evidence="11" type="ORF">GCM10010954_06140</name>
</gene>
<evidence type="ECO:0000313" key="11">
    <source>
        <dbReference type="EMBL" id="GGF10350.1"/>
    </source>
</evidence>
<dbReference type="EC" id="4.1.1.112" evidence="10"/>
<keyword evidence="9" id="KW-0460">Magnesium</keyword>
<dbReference type="Gene3D" id="3.50.30.40">
    <property type="entry name" value="Ribonuclease E inhibitor RraA/RraA-like"/>
    <property type="match status" value="1"/>
</dbReference>
<feature type="binding site" evidence="9">
    <location>
        <position position="97"/>
    </location>
    <ligand>
        <name>substrate</name>
    </ligand>
</feature>
<keyword evidence="5 9" id="KW-0479">Metal-binding</keyword>
<reference evidence="11" key="2">
    <citation type="submission" date="2020-09" db="EMBL/GenBank/DDBJ databases">
        <authorList>
            <person name="Sun Q."/>
            <person name="Zhou Y."/>
        </authorList>
    </citation>
    <scope>NUCLEOTIDE SEQUENCE</scope>
    <source>
        <strain evidence="11">CGMCC 1.12153</strain>
    </source>
</reference>
<evidence type="ECO:0000256" key="9">
    <source>
        <dbReference type="PIRSR" id="PIRSR605493-1"/>
    </source>
</evidence>
<protein>
    <recommendedName>
        <fullName evidence="10">4-hydroxy-4-methyl-2-oxoglutarate aldolase</fullName>
        <shortName evidence="10">HMG aldolase</shortName>
        <ecNumber evidence="10">4.1.1.112</ecNumber>
        <ecNumber evidence="10">4.1.3.17</ecNumber>
    </recommendedName>
    <alternativeName>
        <fullName evidence="10">Oxaloacetate decarboxylase</fullName>
    </alternativeName>
</protein>
<comment type="similarity">
    <text evidence="3 10">Belongs to the class II aldolase/RraA-like family.</text>
</comment>
<dbReference type="PANTHER" id="PTHR33254">
    <property type="entry name" value="4-HYDROXY-4-METHYL-2-OXOGLUTARATE ALDOLASE 3-RELATED"/>
    <property type="match status" value="1"/>
</dbReference>
<dbReference type="InterPro" id="IPR010203">
    <property type="entry name" value="RraA"/>
</dbReference>
<comment type="caution">
    <text evidence="11">The sequence shown here is derived from an EMBL/GenBank/DDBJ whole genome shotgun (WGS) entry which is preliminary data.</text>
</comment>
<sequence length="160" mass="17298">MNIKTADICDRVPEKVRIVDPSFLSLGKKKSFFGPIFTVKVKDDNVLVRKALETIPGGSVLVVDGIASKNCALLGGNLAEIAARRGLAGIIINGYIRDRMEVCEAGTGVIALGSIPLKSRKEGKGEENIAVEFGNVRWNPNDYVYVDEDGILVASEKLHE</sequence>
<dbReference type="Pfam" id="PF03737">
    <property type="entry name" value="RraA-like"/>
    <property type="match status" value="1"/>
</dbReference>
<accession>A0A917B0U5</accession>
<comment type="cofactor">
    <cofactor evidence="2 10">
        <name>a divalent metal cation</name>
        <dbReference type="ChEBI" id="CHEBI:60240"/>
    </cofactor>
</comment>
<dbReference type="EMBL" id="BMEL01000001">
    <property type="protein sequence ID" value="GGF10350.1"/>
    <property type="molecule type" value="Genomic_DNA"/>
</dbReference>
<dbReference type="GO" id="GO:0046872">
    <property type="term" value="F:metal ion binding"/>
    <property type="evidence" value="ECO:0007669"/>
    <property type="project" value="UniProtKB-KW"/>
</dbReference>
<evidence type="ECO:0000256" key="10">
    <source>
        <dbReference type="RuleBase" id="RU004338"/>
    </source>
</evidence>
<dbReference type="Proteomes" id="UP000660110">
    <property type="component" value="Unassembled WGS sequence"/>
</dbReference>